<feature type="transmembrane region" description="Helical" evidence="6">
    <location>
        <begin position="114"/>
        <end position="137"/>
    </location>
</feature>
<feature type="transmembrane region" description="Helical" evidence="6">
    <location>
        <begin position="36"/>
        <end position="56"/>
    </location>
</feature>
<evidence type="ECO:0000256" key="6">
    <source>
        <dbReference type="SAM" id="Phobius"/>
    </source>
</evidence>
<sequence>MGTKATKYKHEYKEKLTKAYNIDGDSTSNKRNHIQVLANSLAASFYILVILLISLTDTGSENSKNWIKLLEIGIVSHYCSVTSDTLSSELGILSKSDPILITSFKTVPKGTNGAISIMGFVSGVTGSFIISVVYVIFRFNEFDSILNLIASLLFLTFTGLVGTFIDSLLGAILQTTFVDSSSNKVIEINGGYQLHKNKFANSKIQSISGFDILSNNGVNLLMSFMSSGLSMLAYNIIF</sequence>
<dbReference type="PANTHER" id="PTHR13353">
    <property type="entry name" value="TRANSMEMBRANE PROTEIN 19"/>
    <property type="match status" value="1"/>
</dbReference>
<evidence type="ECO:0000256" key="2">
    <source>
        <dbReference type="ARBA" id="ARBA00009012"/>
    </source>
</evidence>
<feature type="transmembrane region" description="Helical" evidence="6">
    <location>
        <begin position="218"/>
        <end position="237"/>
    </location>
</feature>
<evidence type="ECO:0000313" key="8">
    <source>
        <dbReference type="Proteomes" id="UP001165120"/>
    </source>
</evidence>
<keyword evidence="5 6" id="KW-0472">Membrane</keyword>
<dbReference type="Proteomes" id="UP001165120">
    <property type="component" value="Unassembled WGS sequence"/>
</dbReference>
<feature type="transmembrane region" description="Helical" evidence="6">
    <location>
        <begin position="149"/>
        <end position="173"/>
    </location>
</feature>
<dbReference type="PANTHER" id="PTHR13353:SF5">
    <property type="entry name" value="TRANSMEMBRANE PROTEIN 19"/>
    <property type="match status" value="1"/>
</dbReference>
<evidence type="ECO:0000256" key="4">
    <source>
        <dbReference type="ARBA" id="ARBA00022989"/>
    </source>
</evidence>
<comment type="caution">
    <text evidence="7">The sequence shown here is derived from an EMBL/GenBank/DDBJ whole genome shotgun (WGS) entry which is preliminary data.</text>
</comment>
<evidence type="ECO:0000256" key="1">
    <source>
        <dbReference type="ARBA" id="ARBA00004141"/>
    </source>
</evidence>
<name>A0A9W6SUU2_CANBO</name>
<dbReference type="GO" id="GO:0016020">
    <property type="term" value="C:membrane"/>
    <property type="evidence" value="ECO:0007669"/>
    <property type="project" value="UniProtKB-SubCell"/>
</dbReference>
<keyword evidence="3 6" id="KW-0812">Transmembrane</keyword>
<keyword evidence="4 6" id="KW-1133">Transmembrane helix</keyword>
<proteinExistence type="inferred from homology"/>
<evidence type="ECO:0000256" key="5">
    <source>
        <dbReference type="ARBA" id="ARBA00023136"/>
    </source>
</evidence>
<evidence type="ECO:0000313" key="7">
    <source>
        <dbReference type="EMBL" id="GME67624.1"/>
    </source>
</evidence>
<evidence type="ECO:0000256" key="3">
    <source>
        <dbReference type="ARBA" id="ARBA00022692"/>
    </source>
</evidence>
<gene>
    <name evidence="7" type="ORF">Cboi02_000101500</name>
</gene>
<dbReference type="AlphaFoldDB" id="A0A9W6SUU2"/>
<comment type="subcellular location">
    <subcellularLocation>
        <location evidence="1">Membrane</location>
        <topology evidence="1">Multi-pass membrane protein</topology>
    </subcellularLocation>
</comment>
<organism evidence="7 8">
    <name type="scientific">Candida boidinii</name>
    <name type="common">Yeast</name>
    <dbReference type="NCBI Taxonomy" id="5477"/>
    <lineage>
        <taxon>Eukaryota</taxon>
        <taxon>Fungi</taxon>
        <taxon>Dikarya</taxon>
        <taxon>Ascomycota</taxon>
        <taxon>Saccharomycotina</taxon>
        <taxon>Pichiomycetes</taxon>
        <taxon>Pichiales</taxon>
        <taxon>Pichiaceae</taxon>
        <taxon>Ogataea</taxon>
        <taxon>Ogataea/Candida clade</taxon>
    </lineage>
</organism>
<accession>A0A9W6SUU2</accession>
<reference evidence="7" key="1">
    <citation type="submission" date="2023-04" db="EMBL/GenBank/DDBJ databases">
        <title>Candida boidinii NBRC 10035.</title>
        <authorList>
            <person name="Ichikawa N."/>
            <person name="Sato H."/>
            <person name="Tonouchi N."/>
        </authorList>
    </citation>
    <scope>NUCLEOTIDE SEQUENCE</scope>
    <source>
        <strain evidence="7">NBRC 10035</strain>
    </source>
</reference>
<dbReference type="InterPro" id="IPR002794">
    <property type="entry name" value="DUF92_TMEM19"/>
</dbReference>
<protein>
    <submittedName>
        <fullName evidence="7">Unnamed protein product</fullName>
    </submittedName>
</protein>
<keyword evidence="8" id="KW-1185">Reference proteome</keyword>
<dbReference type="EMBL" id="BSXN01000213">
    <property type="protein sequence ID" value="GME67624.1"/>
    <property type="molecule type" value="Genomic_DNA"/>
</dbReference>
<comment type="similarity">
    <text evidence="2">Belongs to the TMEM19 family.</text>
</comment>
<dbReference type="Pfam" id="PF01940">
    <property type="entry name" value="DUF92"/>
    <property type="match status" value="1"/>
</dbReference>